<evidence type="ECO:0000313" key="2">
    <source>
        <dbReference type="EMBL" id="KRN02488.1"/>
    </source>
</evidence>
<reference evidence="2 3" key="1">
    <citation type="journal article" date="2015" name="Genome Announc.">
        <title>Expanding the biotechnology potential of lactobacilli through comparative genomics of 213 strains and associated genera.</title>
        <authorList>
            <person name="Sun Z."/>
            <person name="Harris H.M."/>
            <person name="McCann A."/>
            <person name="Guo C."/>
            <person name="Argimon S."/>
            <person name="Zhang W."/>
            <person name="Yang X."/>
            <person name="Jeffery I.B."/>
            <person name="Cooney J.C."/>
            <person name="Kagawa T.F."/>
            <person name="Liu W."/>
            <person name="Song Y."/>
            <person name="Salvetti E."/>
            <person name="Wrobel A."/>
            <person name="Rasinkangas P."/>
            <person name="Parkhill J."/>
            <person name="Rea M.C."/>
            <person name="O'Sullivan O."/>
            <person name="Ritari J."/>
            <person name="Douillard F.P."/>
            <person name="Paul Ross R."/>
            <person name="Yang R."/>
            <person name="Briner A.E."/>
            <person name="Felis G.E."/>
            <person name="de Vos W.M."/>
            <person name="Barrangou R."/>
            <person name="Klaenhammer T.R."/>
            <person name="Caufield P.W."/>
            <person name="Cui Y."/>
            <person name="Zhang H."/>
            <person name="O'Toole P.W."/>
        </authorList>
    </citation>
    <scope>NUCLEOTIDE SEQUENCE [LARGE SCALE GENOMIC DNA]</scope>
    <source>
        <strain evidence="2 3">DSM 21775</strain>
    </source>
</reference>
<dbReference type="PATRIC" id="fig|1423803.3.peg.2000"/>
<feature type="transmembrane region" description="Helical" evidence="1">
    <location>
        <begin position="85"/>
        <end position="104"/>
    </location>
</feature>
<feature type="transmembrane region" description="Helical" evidence="1">
    <location>
        <begin position="153"/>
        <end position="172"/>
    </location>
</feature>
<evidence type="ECO:0000313" key="3">
    <source>
        <dbReference type="Proteomes" id="UP000051589"/>
    </source>
</evidence>
<keyword evidence="1" id="KW-0812">Transmembrane</keyword>
<keyword evidence="1" id="KW-0472">Membrane</keyword>
<name>A0A0R2DEP1_9LACO</name>
<feature type="transmembrane region" description="Helical" evidence="1">
    <location>
        <begin position="12"/>
        <end position="35"/>
    </location>
</feature>
<keyword evidence="1" id="KW-1133">Transmembrane helix</keyword>
<comment type="caution">
    <text evidence="2">The sequence shown here is derived from an EMBL/GenBank/DDBJ whole genome shotgun (WGS) entry which is preliminary data.</text>
</comment>
<proteinExistence type="predicted"/>
<accession>A0A0R2DEP1</accession>
<dbReference type="Proteomes" id="UP000051589">
    <property type="component" value="Unassembled WGS sequence"/>
</dbReference>
<gene>
    <name evidence="2" type="ORF">FD13_GL001942</name>
</gene>
<dbReference type="STRING" id="1423803.FD13_GL001942"/>
<protein>
    <recommendedName>
        <fullName evidence="4">Membrane-associated phospholipid phosphatase</fullName>
    </recommendedName>
</protein>
<dbReference type="EMBL" id="AYZH01000007">
    <property type="protein sequence ID" value="KRN02488.1"/>
    <property type="molecule type" value="Genomic_DNA"/>
</dbReference>
<keyword evidence="3" id="KW-1185">Reference proteome</keyword>
<evidence type="ECO:0000256" key="1">
    <source>
        <dbReference type="SAM" id="Phobius"/>
    </source>
</evidence>
<evidence type="ECO:0008006" key="4">
    <source>
        <dbReference type="Google" id="ProtNLM"/>
    </source>
</evidence>
<feature type="transmembrane region" description="Helical" evidence="1">
    <location>
        <begin position="55"/>
        <end position="78"/>
    </location>
</feature>
<dbReference type="AlphaFoldDB" id="A0A0R2DEP1"/>
<feature type="transmembrane region" description="Helical" evidence="1">
    <location>
        <begin position="124"/>
        <end position="146"/>
    </location>
</feature>
<organism evidence="2 3">
    <name type="scientific">Levilactobacillus senmaizukei DSM 21775 = NBRC 103853</name>
    <dbReference type="NCBI Taxonomy" id="1423803"/>
    <lineage>
        <taxon>Bacteria</taxon>
        <taxon>Bacillati</taxon>
        <taxon>Bacillota</taxon>
        <taxon>Bacilli</taxon>
        <taxon>Lactobacillales</taxon>
        <taxon>Lactobacillaceae</taxon>
        <taxon>Levilactobacillus</taxon>
    </lineage>
</organism>
<sequence length="212" mass="23329">MMTEAQANQELAVGFGGLFGILAILIKFGSARLAEVDRLGLSILNSGLLGQPVRWWSWLTATGSPLIMGGITVGLGLSLWYRRQVAWAATIIIAWVSGDVLIMMLKHLVVRLPSAQSTMGVERIGFLSSRVFSTTLLTLMVGTLLFKMLNQSWLVWLLVGLLGLWVTGVMRASMGLNNYFPSDVLGSLLLAGGWWCQCVSLHERFWVKRSMV</sequence>